<comment type="caution">
    <text evidence="2">The sequence shown here is derived from an EMBL/GenBank/DDBJ whole genome shotgun (WGS) entry which is preliminary data.</text>
</comment>
<evidence type="ECO:0008006" key="4">
    <source>
        <dbReference type="Google" id="ProtNLM"/>
    </source>
</evidence>
<proteinExistence type="predicted"/>
<evidence type="ECO:0000313" key="3">
    <source>
        <dbReference type="Proteomes" id="UP001201812"/>
    </source>
</evidence>
<dbReference type="AlphaFoldDB" id="A0AAD4N301"/>
<dbReference type="Proteomes" id="UP001201812">
    <property type="component" value="Unassembled WGS sequence"/>
</dbReference>
<reference evidence="2" key="1">
    <citation type="submission" date="2022-01" db="EMBL/GenBank/DDBJ databases">
        <title>Genome Sequence Resource for Two Populations of Ditylenchus destructor, the Migratory Endoparasitic Phytonematode.</title>
        <authorList>
            <person name="Zhang H."/>
            <person name="Lin R."/>
            <person name="Xie B."/>
        </authorList>
    </citation>
    <scope>NUCLEOTIDE SEQUENCE</scope>
    <source>
        <strain evidence="2">BazhouSP</strain>
    </source>
</reference>
<accession>A0AAD4N301</accession>
<sequence>MWVHVSIVLISVSVAVGQGPTGCLWDCVKDYVPIGYDAAHFLSGSMANENACDKLKSVNECADKCEPNKVQKYTLWVLQQWQKKYCDGGSHGADEFYQKMMGCSKAVKDKLTPIDEKCQYYPPISTDDLCKMVNECVIPVVNELKSSACGEPAFSASQNILEIAYGVVKDSLYPDQPDPEQCSHYDEIPGLL</sequence>
<evidence type="ECO:0000256" key="1">
    <source>
        <dbReference type="SAM" id="SignalP"/>
    </source>
</evidence>
<dbReference type="EMBL" id="JAKKPZ010000029">
    <property type="protein sequence ID" value="KAI1709657.1"/>
    <property type="molecule type" value="Genomic_DNA"/>
</dbReference>
<keyword evidence="1" id="KW-0732">Signal</keyword>
<name>A0AAD4N301_9BILA</name>
<keyword evidence="3" id="KW-1185">Reference proteome</keyword>
<evidence type="ECO:0000313" key="2">
    <source>
        <dbReference type="EMBL" id="KAI1709657.1"/>
    </source>
</evidence>
<protein>
    <recommendedName>
        <fullName evidence="4">Secreted protein</fullName>
    </recommendedName>
</protein>
<feature type="chain" id="PRO_5042043357" description="Secreted protein" evidence="1">
    <location>
        <begin position="18"/>
        <end position="192"/>
    </location>
</feature>
<gene>
    <name evidence="2" type="ORF">DdX_11045</name>
</gene>
<feature type="signal peptide" evidence="1">
    <location>
        <begin position="1"/>
        <end position="17"/>
    </location>
</feature>
<organism evidence="2 3">
    <name type="scientific">Ditylenchus destructor</name>
    <dbReference type="NCBI Taxonomy" id="166010"/>
    <lineage>
        <taxon>Eukaryota</taxon>
        <taxon>Metazoa</taxon>
        <taxon>Ecdysozoa</taxon>
        <taxon>Nematoda</taxon>
        <taxon>Chromadorea</taxon>
        <taxon>Rhabditida</taxon>
        <taxon>Tylenchina</taxon>
        <taxon>Tylenchomorpha</taxon>
        <taxon>Sphaerularioidea</taxon>
        <taxon>Anguinidae</taxon>
        <taxon>Anguininae</taxon>
        <taxon>Ditylenchus</taxon>
    </lineage>
</organism>